<organism evidence="1 2">
    <name type="scientific">Dipteronia dyeriana</name>
    <dbReference type="NCBI Taxonomy" id="168575"/>
    <lineage>
        <taxon>Eukaryota</taxon>
        <taxon>Viridiplantae</taxon>
        <taxon>Streptophyta</taxon>
        <taxon>Embryophyta</taxon>
        <taxon>Tracheophyta</taxon>
        <taxon>Spermatophyta</taxon>
        <taxon>Magnoliopsida</taxon>
        <taxon>eudicotyledons</taxon>
        <taxon>Gunneridae</taxon>
        <taxon>Pentapetalae</taxon>
        <taxon>rosids</taxon>
        <taxon>malvids</taxon>
        <taxon>Sapindales</taxon>
        <taxon>Sapindaceae</taxon>
        <taxon>Hippocastanoideae</taxon>
        <taxon>Acereae</taxon>
        <taxon>Dipteronia</taxon>
    </lineage>
</organism>
<dbReference type="PANTHER" id="PTHR33116:SF86">
    <property type="entry name" value="REVERSE TRANSCRIPTASE DOMAIN-CONTAINING PROTEIN"/>
    <property type="match status" value="1"/>
</dbReference>
<comment type="caution">
    <text evidence="1">The sequence shown here is derived from an EMBL/GenBank/DDBJ whole genome shotgun (WGS) entry which is preliminary data.</text>
</comment>
<dbReference type="AlphaFoldDB" id="A0AAD9TNE6"/>
<dbReference type="SUPFAM" id="SSF56219">
    <property type="entry name" value="DNase I-like"/>
    <property type="match status" value="1"/>
</dbReference>
<reference evidence="1" key="1">
    <citation type="journal article" date="2023" name="Plant J.">
        <title>Genome sequences and population genomics provide insights into the demographic history, inbreeding, and mutation load of two 'living fossil' tree species of Dipteronia.</title>
        <authorList>
            <person name="Feng Y."/>
            <person name="Comes H.P."/>
            <person name="Chen J."/>
            <person name="Zhu S."/>
            <person name="Lu R."/>
            <person name="Zhang X."/>
            <person name="Li P."/>
            <person name="Qiu J."/>
            <person name="Olsen K.M."/>
            <person name="Qiu Y."/>
        </authorList>
    </citation>
    <scope>NUCLEOTIDE SEQUENCE</scope>
    <source>
        <strain evidence="1">KIB01</strain>
    </source>
</reference>
<accession>A0AAD9TNE6</accession>
<keyword evidence="2" id="KW-1185">Reference proteome</keyword>
<dbReference type="Gene3D" id="3.60.10.10">
    <property type="entry name" value="Endonuclease/exonuclease/phosphatase"/>
    <property type="match status" value="1"/>
</dbReference>
<dbReference type="PANTHER" id="PTHR33116">
    <property type="entry name" value="REVERSE TRANSCRIPTASE ZINC-BINDING DOMAIN-CONTAINING PROTEIN-RELATED-RELATED"/>
    <property type="match status" value="1"/>
</dbReference>
<gene>
    <name evidence="1" type="ORF">Ddye_026823</name>
</gene>
<proteinExistence type="predicted"/>
<name>A0AAD9TNE6_9ROSI</name>
<protein>
    <recommendedName>
        <fullName evidence="3">Reverse transcriptase domain-containing protein</fullName>
    </recommendedName>
</protein>
<evidence type="ECO:0000313" key="2">
    <source>
        <dbReference type="Proteomes" id="UP001280121"/>
    </source>
</evidence>
<evidence type="ECO:0000313" key="1">
    <source>
        <dbReference type="EMBL" id="KAK2639028.1"/>
    </source>
</evidence>
<dbReference type="Proteomes" id="UP001280121">
    <property type="component" value="Unassembled WGS sequence"/>
</dbReference>
<dbReference type="EMBL" id="JANJYI010000008">
    <property type="protein sequence ID" value="KAK2639028.1"/>
    <property type="molecule type" value="Genomic_DNA"/>
</dbReference>
<dbReference type="InterPro" id="IPR036691">
    <property type="entry name" value="Endo/exonu/phosph_ase_sf"/>
</dbReference>
<evidence type="ECO:0008006" key="3">
    <source>
        <dbReference type="Google" id="ProtNLM"/>
    </source>
</evidence>
<sequence>MEHLRIKLGFTGKLVVNCSEKSCGLCLFWNVAFKVELLSFLVAHIDVRLFSSCKYWWRLIGFYGNPDTNQRTHFWTLLRRLAGMVSLPWICLGDFNEILDGVEKMGGIPKNCNLLSDSWETRDDCGLEDLGYIGPKVMRSKVDWLKCSDRNTKVLHMKSMARKACNKIKGLLGDNDQWYDSKSRIENIILNHFGILFQTCNPSQNEIGVVLDSVSHKLSSPISHFLDSIFTKDDILKAVLGLGVMKAPGKDGLPAVFYQKFYDKAGPSVTVAYLDCLNNGGSLEKMNETLTFLIPKKNVSNRILNFRPISLCNVLYKIMAKTIANRFRVALDRIISETRSAFILGRIWDKVKGWRDKFLSTSGKEILIKAVIEAIPTYSMNLFRLPEGVLHEIYHLCVKFWWGSNDTSRKIHWCTLARLCESKEKGGLGFRNLKIYNQSLLANQCWRIMTNDGEWEMVNQSVFTRIVGFRDQPLSIHFLNPFWVKIPLLISRFQPLMGGMLI</sequence>